<proteinExistence type="predicted"/>
<dbReference type="RefSeq" id="WP_141290860.1">
    <property type="nucleotide sequence ID" value="NZ_BAAAEW010000042.1"/>
</dbReference>
<comment type="subcellular location">
    <subcellularLocation>
        <location evidence="1">Cell outer membrane</location>
    </subcellularLocation>
</comment>
<protein>
    <recommendedName>
        <fullName evidence="4">Outer membrane protein beta-barrel domain-containing protein</fullName>
    </recommendedName>
</protein>
<accession>A0ABN1KF21</accession>
<name>A0ABN1KF21_9BURK</name>
<dbReference type="SUPFAM" id="SSF56925">
    <property type="entry name" value="OMPA-like"/>
    <property type="match status" value="1"/>
</dbReference>
<feature type="chain" id="PRO_5047083251" description="Outer membrane protein beta-barrel domain-containing protein" evidence="3">
    <location>
        <begin position="24"/>
        <end position="214"/>
    </location>
</feature>
<dbReference type="InterPro" id="IPR030820">
    <property type="entry name" value="OMP_myx_plus_Proteobacteria"/>
</dbReference>
<sequence>MAHFSSRTLLAASALLLSLPALAVDTTTSGDQQAVVPQIQRSDLRPARFPSNDFEVGLFGGIYGTQNFGASFAGGARVGYHITEDFFAEAAYGQTNVTDEAFRRVLPGGIFTSDTEKLSYYDLSVGWNMLPGEIFLGSSTAKISQVYLIGGLGRTRFVDQREQTFNFGVGVKVFLANWFALRVDMRDHIFTLDLLGKRDSTHNLELTTGASFFF</sequence>
<evidence type="ECO:0000313" key="5">
    <source>
        <dbReference type="EMBL" id="GAA0764412.1"/>
    </source>
</evidence>
<dbReference type="Gene3D" id="2.40.160.20">
    <property type="match status" value="1"/>
</dbReference>
<organism evidence="5 6">
    <name type="scientific">Ideonella azotifigens</name>
    <dbReference type="NCBI Taxonomy" id="513160"/>
    <lineage>
        <taxon>Bacteria</taxon>
        <taxon>Pseudomonadati</taxon>
        <taxon>Pseudomonadota</taxon>
        <taxon>Betaproteobacteria</taxon>
        <taxon>Burkholderiales</taxon>
        <taxon>Sphaerotilaceae</taxon>
        <taxon>Ideonella</taxon>
    </lineage>
</organism>
<evidence type="ECO:0000256" key="1">
    <source>
        <dbReference type="ARBA" id="ARBA00004442"/>
    </source>
</evidence>
<evidence type="ECO:0000256" key="3">
    <source>
        <dbReference type="SAM" id="SignalP"/>
    </source>
</evidence>
<feature type="domain" description="Outer membrane protein beta-barrel" evidence="4">
    <location>
        <begin position="11"/>
        <end position="212"/>
    </location>
</feature>
<comment type="caution">
    <text evidence="5">The sequence shown here is derived from an EMBL/GenBank/DDBJ whole genome shotgun (WGS) entry which is preliminary data.</text>
</comment>
<evidence type="ECO:0000256" key="2">
    <source>
        <dbReference type="ARBA" id="ARBA00022729"/>
    </source>
</evidence>
<dbReference type="Proteomes" id="UP001500279">
    <property type="component" value="Unassembled WGS sequence"/>
</dbReference>
<dbReference type="Pfam" id="PF13505">
    <property type="entry name" value="OMP_b-brl"/>
    <property type="match status" value="1"/>
</dbReference>
<dbReference type="NCBIfam" id="TIGR04565">
    <property type="entry name" value="OMP_myx_plus"/>
    <property type="match status" value="1"/>
</dbReference>
<reference evidence="5 6" key="1">
    <citation type="journal article" date="2019" name="Int. J. Syst. Evol. Microbiol.">
        <title>The Global Catalogue of Microorganisms (GCM) 10K type strain sequencing project: providing services to taxonomists for standard genome sequencing and annotation.</title>
        <authorList>
            <consortium name="The Broad Institute Genomics Platform"/>
            <consortium name="The Broad Institute Genome Sequencing Center for Infectious Disease"/>
            <person name="Wu L."/>
            <person name="Ma J."/>
        </authorList>
    </citation>
    <scope>NUCLEOTIDE SEQUENCE [LARGE SCALE GENOMIC DNA]</scope>
    <source>
        <strain evidence="5 6">JCM 15503</strain>
    </source>
</reference>
<evidence type="ECO:0000259" key="4">
    <source>
        <dbReference type="Pfam" id="PF13505"/>
    </source>
</evidence>
<feature type="signal peptide" evidence="3">
    <location>
        <begin position="1"/>
        <end position="23"/>
    </location>
</feature>
<keyword evidence="6" id="KW-1185">Reference proteome</keyword>
<gene>
    <name evidence="5" type="ORF">GCM10009107_50460</name>
</gene>
<dbReference type="EMBL" id="BAAAEW010000042">
    <property type="protein sequence ID" value="GAA0764412.1"/>
    <property type="molecule type" value="Genomic_DNA"/>
</dbReference>
<dbReference type="InterPro" id="IPR011250">
    <property type="entry name" value="OMP/PagP_B-barrel"/>
</dbReference>
<evidence type="ECO:0000313" key="6">
    <source>
        <dbReference type="Proteomes" id="UP001500279"/>
    </source>
</evidence>
<dbReference type="InterPro" id="IPR027385">
    <property type="entry name" value="Beta-barrel_OMP"/>
</dbReference>
<keyword evidence="2 3" id="KW-0732">Signal</keyword>